<dbReference type="EMBL" id="JBHSZV010000032">
    <property type="protein sequence ID" value="MFC7062716.1"/>
    <property type="molecule type" value="Genomic_DNA"/>
</dbReference>
<dbReference type="InterPro" id="IPR018170">
    <property type="entry name" value="Aldo/ket_reductase_CS"/>
</dbReference>
<sequence>MSLIDTVTLQNGLKMPQIGLGVYKVEEGEEVYQTVKSALDIGYRHIDTASFYENEEGVGKAVQESGVARDELFITTKVWNDEQGYEETLEAFTRSLQKLEMDYVDLYLIHWPVPNKFKQSWKALEKLYQDGKVRAIGVSNFMEHHLEELLKDAEIRPMVNQVEFHPELYQEDLLDYCQQREIQLEAWSPLGRGRYLDDPVLKQLADKYGKTSAQIILKWELQHGIVTIPKSSHKDRQQENADLFDFELTLEEMEQVNGLDKNNRVGTHPDHFNFSS</sequence>
<accession>A0ABW2EP60</accession>
<dbReference type="PROSITE" id="PS00062">
    <property type="entry name" value="ALDOKETO_REDUCTASE_2"/>
    <property type="match status" value="1"/>
</dbReference>
<evidence type="ECO:0000256" key="1">
    <source>
        <dbReference type="ARBA" id="ARBA00007905"/>
    </source>
</evidence>
<dbReference type="PANTHER" id="PTHR43827">
    <property type="entry name" value="2,5-DIKETO-D-GLUCONIC ACID REDUCTASE"/>
    <property type="match status" value="1"/>
</dbReference>
<dbReference type="InterPro" id="IPR044500">
    <property type="entry name" value="AKR5G"/>
</dbReference>
<keyword evidence="2" id="KW-0521">NADP</keyword>
<evidence type="ECO:0000256" key="3">
    <source>
        <dbReference type="ARBA" id="ARBA00023002"/>
    </source>
</evidence>
<dbReference type="PROSITE" id="PS00798">
    <property type="entry name" value="ALDOKETO_REDUCTASE_1"/>
    <property type="match status" value="1"/>
</dbReference>
<dbReference type="InterPro" id="IPR023210">
    <property type="entry name" value="NADP_OxRdtase_dom"/>
</dbReference>
<gene>
    <name evidence="5" type="ORF">ACFQIC_12710</name>
</gene>
<feature type="domain" description="NADP-dependent oxidoreductase" evidence="4">
    <location>
        <begin position="18"/>
        <end position="260"/>
    </location>
</feature>
<comment type="similarity">
    <text evidence="1">Belongs to the aldo/keto reductase family.</text>
</comment>
<dbReference type="Gene3D" id="3.20.20.100">
    <property type="entry name" value="NADP-dependent oxidoreductase domain"/>
    <property type="match status" value="1"/>
</dbReference>
<dbReference type="RefSeq" id="WP_204709614.1">
    <property type="nucleotide sequence ID" value="NZ_JBHSZV010000032.1"/>
</dbReference>
<dbReference type="PIRSF" id="PIRSF000097">
    <property type="entry name" value="AKR"/>
    <property type="match status" value="1"/>
</dbReference>
<proteinExistence type="inferred from homology"/>
<dbReference type="InterPro" id="IPR036812">
    <property type="entry name" value="NAD(P)_OxRdtase_dom_sf"/>
</dbReference>
<reference evidence="6" key="1">
    <citation type="journal article" date="2019" name="Int. J. Syst. Evol. Microbiol.">
        <title>The Global Catalogue of Microorganisms (GCM) 10K type strain sequencing project: providing services to taxonomists for standard genome sequencing and annotation.</title>
        <authorList>
            <consortium name="The Broad Institute Genomics Platform"/>
            <consortium name="The Broad Institute Genome Sequencing Center for Infectious Disease"/>
            <person name="Wu L."/>
            <person name="Ma J."/>
        </authorList>
    </citation>
    <scope>NUCLEOTIDE SEQUENCE [LARGE SCALE GENOMIC DNA]</scope>
    <source>
        <strain evidence="6">CGMCC 4.1621</strain>
    </source>
</reference>
<evidence type="ECO:0000313" key="6">
    <source>
        <dbReference type="Proteomes" id="UP001596410"/>
    </source>
</evidence>
<evidence type="ECO:0000313" key="5">
    <source>
        <dbReference type="EMBL" id="MFC7062716.1"/>
    </source>
</evidence>
<evidence type="ECO:0000256" key="2">
    <source>
        <dbReference type="ARBA" id="ARBA00022857"/>
    </source>
</evidence>
<dbReference type="Pfam" id="PF00248">
    <property type="entry name" value="Aldo_ket_red"/>
    <property type="match status" value="1"/>
</dbReference>
<dbReference type="PROSITE" id="PS00063">
    <property type="entry name" value="ALDOKETO_REDUCTASE_3"/>
    <property type="match status" value="1"/>
</dbReference>
<dbReference type="SUPFAM" id="SSF51430">
    <property type="entry name" value="NAD(P)-linked oxidoreductase"/>
    <property type="match status" value="1"/>
</dbReference>
<comment type="caution">
    <text evidence="5">The sequence shown here is derived from an EMBL/GenBank/DDBJ whole genome shotgun (WGS) entry which is preliminary data.</text>
</comment>
<dbReference type="InterPro" id="IPR020471">
    <property type="entry name" value="AKR"/>
</dbReference>
<dbReference type="PRINTS" id="PR00069">
    <property type="entry name" value="ALDKETRDTASE"/>
</dbReference>
<organism evidence="5 6">
    <name type="scientific">Halobacillus seohaensis</name>
    <dbReference type="NCBI Taxonomy" id="447421"/>
    <lineage>
        <taxon>Bacteria</taxon>
        <taxon>Bacillati</taxon>
        <taxon>Bacillota</taxon>
        <taxon>Bacilli</taxon>
        <taxon>Bacillales</taxon>
        <taxon>Bacillaceae</taxon>
        <taxon>Halobacillus</taxon>
    </lineage>
</organism>
<dbReference type="CDD" id="cd19157">
    <property type="entry name" value="AKR_AKR5G1-3"/>
    <property type="match status" value="1"/>
</dbReference>
<dbReference type="Proteomes" id="UP001596410">
    <property type="component" value="Unassembled WGS sequence"/>
</dbReference>
<keyword evidence="6" id="KW-1185">Reference proteome</keyword>
<keyword evidence="3" id="KW-0560">Oxidoreductase</keyword>
<evidence type="ECO:0000259" key="4">
    <source>
        <dbReference type="Pfam" id="PF00248"/>
    </source>
</evidence>
<protein>
    <submittedName>
        <fullName evidence="5">Aldo/keto reductase</fullName>
    </submittedName>
</protein>
<dbReference type="PANTHER" id="PTHR43827:SF3">
    <property type="entry name" value="NADP-DEPENDENT OXIDOREDUCTASE DOMAIN-CONTAINING PROTEIN"/>
    <property type="match status" value="1"/>
</dbReference>
<name>A0ABW2EP60_9BACI</name>